<proteinExistence type="predicted"/>
<dbReference type="RefSeq" id="WP_110938932.1">
    <property type="nucleotide sequence ID" value="NZ_KZ614148.1"/>
</dbReference>
<sequence>MKPIPFDHTWPYEKQMGDIYLASCPYCSTDNVLTNLSSAALGRAKEQVKVRVNMPCCHKTMIVLEADEDYFWTTEKLR</sequence>
<protein>
    <submittedName>
        <fullName evidence="1">Uncharacterized protein</fullName>
    </submittedName>
</protein>
<dbReference type="AlphaFoldDB" id="A0A3A9JZ44"/>
<dbReference type="EMBL" id="PDOE01000016">
    <property type="protein sequence ID" value="RKL65459.1"/>
    <property type="molecule type" value="Genomic_DNA"/>
</dbReference>
<comment type="caution">
    <text evidence="1">The sequence shown here is derived from an EMBL/GenBank/DDBJ whole genome shotgun (WGS) entry which is preliminary data.</text>
</comment>
<keyword evidence="2" id="KW-1185">Reference proteome</keyword>
<evidence type="ECO:0000313" key="2">
    <source>
        <dbReference type="Proteomes" id="UP000281498"/>
    </source>
</evidence>
<gene>
    <name evidence="1" type="ORF">CR203_20495</name>
</gene>
<accession>A0A3A9JZ44</accession>
<dbReference type="Proteomes" id="UP000281498">
    <property type="component" value="Unassembled WGS sequence"/>
</dbReference>
<evidence type="ECO:0000313" key="1">
    <source>
        <dbReference type="EMBL" id="RKL65459.1"/>
    </source>
</evidence>
<reference evidence="1 2" key="1">
    <citation type="submission" date="2017-10" db="EMBL/GenBank/DDBJ databases">
        <title>Bacillus sp. nov., a halophilic bacterium isolated from a Keqin Lake.</title>
        <authorList>
            <person name="Wang H."/>
        </authorList>
    </citation>
    <scope>NUCLEOTIDE SEQUENCE [LARGE SCALE GENOMIC DNA]</scope>
    <source>
        <strain evidence="1 2">KCTC 13187</strain>
    </source>
</reference>
<dbReference type="OrthoDB" id="2889126at2"/>
<organism evidence="1 2">
    <name type="scientific">Salipaludibacillus neizhouensis</name>
    <dbReference type="NCBI Taxonomy" id="885475"/>
    <lineage>
        <taxon>Bacteria</taxon>
        <taxon>Bacillati</taxon>
        <taxon>Bacillota</taxon>
        <taxon>Bacilli</taxon>
        <taxon>Bacillales</taxon>
        <taxon>Bacillaceae</taxon>
    </lineage>
</organism>
<name>A0A3A9JZ44_9BACI</name>